<dbReference type="RefSeq" id="XP_033591459.1">
    <property type="nucleotide sequence ID" value="XM_033736694.1"/>
</dbReference>
<keyword evidence="9" id="KW-0735">Signal-anchor</keyword>
<evidence type="ECO:0000256" key="4">
    <source>
        <dbReference type="ARBA" id="ARBA00012557"/>
    </source>
</evidence>
<evidence type="ECO:0000256" key="1">
    <source>
        <dbReference type="ARBA" id="ARBA00004606"/>
    </source>
</evidence>
<dbReference type="Proteomes" id="UP000799767">
    <property type="component" value="Unassembled WGS sequence"/>
</dbReference>
<evidence type="ECO:0000313" key="14">
    <source>
        <dbReference type="Proteomes" id="UP000799767"/>
    </source>
</evidence>
<sequence>MKTGVTEIEDRLPAQLEYTLKCPPNVLIFSDHEETFHGHEVQDVLANISPDILEQNPDFTLYRRVKEVGRLGLEPDDLTGVRTTDNTTDAEKVLVPGWVLDKWKFLPMMNETFHRFPDKKWYVFIESDTYLFWSTVLKYVSTLDHTKPHCLGHRTTRLSDHQFMQGGSGYVLSHEALQRVARYIQTHRRSLDLWMEGEWAGDISLGAVLNDAQVPMTYAWPIFQPAFFGVTYFGMEFENRRFWCYPAATYHHMTPETIADVWSMEQRWIEEESDNSNPFKFLSQGDVFNNLMLPRMRFPREDWDNYCDIARPLATTAEACKQACLDDRECKQFQFDSVSLQCKIAFVPFYGEAKLGSGVYSEWLFDRIEKWRNSQRPCVRESFLRYGDIDLEL</sequence>
<dbReference type="EMBL" id="MU001633">
    <property type="protein sequence ID" value="KAF2484890.1"/>
    <property type="molecule type" value="Genomic_DNA"/>
</dbReference>
<evidence type="ECO:0000256" key="2">
    <source>
        <dbReference type="ARBA" id="ARBA00004922"/>
    </source>
</evidence>
<evidence type="ECO:0000313" key="13">
    <source>
        <dbReference type="EMBL" id="KAF2484890.1"/>
    </source>
</evidence>
<reference evidence="13" key="1">
    <citation type="journal article" date="2020" name="Stud. Mycol.">
        <title>101 Dothideomycetes genomes: a test case for predicting lifestyles and emergence of pathogens.</title>
        <authorList>
            <person name="Haridas S."/>
            <person name="Albert R."/>
            <person name="Binder M."/>
            <person name="Bloem J."/>
            <person name="Labutti K."/>
            <person name="Salamov A."/>
            <person name="Andreopoulos B."/>
            <person name="Baker S."/>
            <person name="Barry K."/>
            <person name="Bills G."/>
            <person name="Bluhm B."/>
            <person name="Cannon C."/>
            <person name="Castanera R."/>
            <person name="Culley D."/>
            <person name="Daum C."/>
            <person name="Ezra D."/>
            <person name="Gonzalez J."/>
            <person name="Henrissat B."/>
            <person name="Kuo A."/>
            <person name="Liang C."/>
            <person name="Lipzen A."/>
            <person name="Lutzoni F."/>
            <person name="Magnuson J."/>
            <person name="Mondo S."/>
            <person name="Nolan M."/>
            <person name="Ohm R."/>
            <person name="Pangilinan J."/>
            <person name="Park H.-J."/>
            <person name="Ramirez L."/>
            <person name="Alfaro M."/>
            <person name="Sun H."/>
            <person name="Tritt A."/>
            <person name="Yoshinaga Y."/>
            <person name="Zwiers L.-H."/>
            <person name="Turgeon B."/>
            <person name="Goodwin S."/>
            <person name="Spatafora J."/>
            <person name="Crous P."/>
            <person name="Grigoriev I."/>
        </authorList>
    </citation>
    <scope>NUCLEOTIDE SEQUENCE</scope>
    <source>
        <strain evidence="13">CBS 113389</strain>
    </source>
</reference>
<dbReference type="GO" id="GO:0016020">
    <property type="term" value="C:membrane"/>
    <property type="evidence" value="ECO:0007669"/>
    <property type="project" value="UniProtKB-SubCell"/>
</dbReference>
<name>A0A6A6PXR1_9PEZI</name>
<gene>
    <name evidence="13" type="ORF">BDY17DRAFT_321784</name>
</gene>
<evidence type="ECO:0000256" key="9">
    <source>
        <dbReference type="ARBA" id="ARBA00022968"/>
    </source>
</evidence>
<keyword evidence="6" id="KW-0808">Transferase</keyword>
<protein>
    <recommendedName>
        <fullName evidence="4">N-acetylgalactosaminide beta-1,3-galactosyltransferase</fullName>
        <ecNumber evidence="4">2.4.1.122</ecNumber>
    </recommendedName>
</protein>
<keyword evidence="7" id="KW-0812">Transmembrane</keyword>
<evidence type="ECO:0000256" key="5">
    <source>
        <dbReference type="ARBA" id="ARBA00022676"/>
    </source>
</evidence>
<evidence type="ECO:0000256" key="10">
    <source>
        <dbReference type="ARBA" id="ARBA00022989"/>
    </source>
</evidence>
<evidence type="ECO:0000256" key="3">
    <source>
        <dbReference type="ARBA" id="ARBA00006462"/>
    </source>
</evidence>
<dbReference type="Pfam" id="PF02434">
    <property type="entry name" value="Fringe"/>
    <property type="match status" value="1"/>
</dbReference>
<keyword evidence="5" id="KW-0328">Glycosyltransferase</keyword>
<keyword evidence="14" id="KW-1185">Reference proteome</keyword>
<dbReference type="InterPro" id="IPR003378">
    <property type="entry name" value="Fringe-like_glycosylTrfase"/>
</dbReference>
<dbReference type="PANTHER" id="PTHR23033">
    <property type="entry name" value="BETA1,3-GALACTOSYLTRANSFERASE"/>
    <property type="match status" value="1"/>
</dbReference>
<dbReference type="GO" id="GO:0016263">
    <property type="term" value="F:glycoprotein-N-acetylgalactosamine 3-beta-galactosyltransferase activity"/>
    <property type="evidence" value="ECO:0007669"/>
    <property type="project" value="UniProtKB-EC"/>
</dbReference>
<evidence type="ECO:0000256" key="11">
    <source>
        <dbReference type="ARBA" id="ARBA00023136"/>
    </source>
</evidence>
<comment type="subcellular location">
    <subcellularLocation>
        <location evidence="1">Membrane</location>
        <topology evidence="1">Single-pass type II membrane protein</topology>
    </subcellularLocation>
</comment>
<evidence type="ECO:0000256" key="6">
    <source>
        <dbReference type="ARBA" id="ARBA00022679"/>
    </source>
</evidence>
<keyword evidence="11" id="KW-0472">Membrane</keyword>
<dbReference type="GO" id="GO:0000166">
    <property type="term" value="F:nucleotide binding"/>
    <property type="evidence" value="ECO:0007669"/>
    <property type="project" value="UniProtKB-KW"/>
</dbReference>
<accession>A0A6A6PXR1</accession>
<dbReference type="EC" id="2.4.1.122" evidence="4"/>
<feature type="domain" description="Fringe-like glycosyltransferase" evidence="12">
    <location>
        <begin position="117"/>
        <end position="216"/>
    </location>
</feature>
<comment type="pathway">
    <text evidence="2">Protein modification; protein glycosylation.</text>
</comment>
<organism evidence="13 14">
    <name type="scientific">Neohortaea acidophila</name>
    <dbReference type="NCBI Taxonomy" id="245834"/>
    <lineage>
        <taxon>Eukaryota</taxon>
        <taxon>Fungi</taxon>
        <taxon>Dikarya</taxon>
        <taxon>Ascomycota</taxon>
        <taxon>Pezizomycotina</taxon>
        <taxon>Dothideomycetes</taxon>
        <taxon>Dothideomycetidae</taxon>
        <taxon>Mycosphaerellales</taxon>
        <taxon>Teratosphaeriaceae</taxon>
        <taxon>Neohortaea</taxon>
    </lineage>
</organism>
<dbReference type="AlphaFoldDB" id="A0A6A6PXR1"/>
<dbReference type="PANTHER" id="PTHR23033:SF47">
    <property type="entry name" value="APPLE DOMAIN-CONTAINING PROTEIN-RELATED"/>
    <property type="match status" value="1"/>
</dbReference>
<keyword evidence="10" id="KW-1133">Transmembrane helix</keyword>
<dbReference type="InterPro" id="IPR026050">
    <property type="entry name" value="C1GALT1/C1GALT1_chp1"/>
</dbReference>
<keyword evidence="8" id="KW-0547">Nucleotide-binding</keyword>
<dbReference type="GeneID" id="54477696"/>
<evidence type="ECO:0000259" key="12">
    <source>
        <dbReference type="Pfam" id="PF02434"/>
    </source>
</evidence>
<evidence type="ECO:0000256" key="7">
    <source>
        <dbReference type="ARBA" id="ARBA00022692"/>
    </source>
</evidence>
<dbReference type="Gene3D" id="3.90.550.50">
    <property type="match status" value="1"/>
</dbReference>
<comment type="similarity">
    <text evidence="3">Belongs to the glycosyltransferase 31 family. Beta3-Gal-T subfamily.</text>
</comment>
<proteinExistence type="inferred from homology"/>
<dbReference type="OrthoDB" id="414175at2759"/>
<evidence type="ECO:0000256" key="8">
    <source>
        <dbReference type="ARBA" id="ARBA00022741"/>
    </source>
</evidence>